<keyword evidence="2" id="KW-0479">Metal-binding</keyword>
<sequence length="303" mass="32481">MTSPPSGPVLETLIPSSHDLGDFTVRRSLPAKARTMVGPFVFYDEAGPATLAPSKGIDVRPHPHIGLATVTYMLKGAFVHRDSLGSTQLIEPGAINLMTAGRGIVHSERSPDDARAAGGDLWAIQTWLALPDGQEERDPAFEHVPQTRLPVIAGDGAQARIIMGTLWGETAPVTTYAGTIYADIALEPGGAIPIDALADERALYVLSGDASLNGDALAPGALHVLRPGVAATLRSQYGARVMLCGGEAFATPRHVWWNFVSSSKDRIVQARQDWEAMRFPLIPDDNLEYIPLPHGRPKTVSYP</sequence>
<evidence type="ECO:0000313" key="6">
    <source>
        <dbReference type="EMBL" id="RXR28206.1"/>
    </source>
</evidence>
<dbReference type="PANTHER" id="PTHR13903:SF8">
    <property type="entry name" value="PIRIN"/>
    <property type="match status" value="1"/>
</dbReference>
<dbReference type="PIRSF" id="PIRSF006232">
    <property type="entry name" value="Pirin"/>
    <property type="match status" value="1"/>
</dbReference>
<feature type="domain" description="Pirin C-terminal" evidence="5">
    <location>
        <begin position="181"/>
        <end position="279"/>
    </location>
</feature>
<evidence type="ECO:0000256" key="1">
    <source>
        <dbReference type="ARBA" id="ARBA00008416"/>
    </source>
</evidence>
<dbReference type="Proteomes" id="UP000290958">
    <property type="component" value="Unassembled WGS sequence"/>
</dbReference>
<dbReference type="OrthoDB" id="9780903at2"/>
<feature type="binding site" evidence="2">
    <location>
        <position position="106"/>
    </location>
    <ligand>
        <name>Fe cation</name>
        <dbReference type="ChEBI" id="CHEBI:24875"/>
    </ligand>
</feature>
<feature type="binding site" evidence="2">
    <location>
        <position position="62"/>
    </location>
    <ligand>
        <name>Fe cation</name>
        <dbReference type="ChEBI" id="CHEBI:24875"/>
    </ligand>
</feature>
<dbReference type="Pfam" id="PF05726">
    <property type="entry name" value="Pirin_C"/>
    <property type="match status" value="1"/>
</dbReference>
<comment type="caution">
    <text evidence="6">The sequence shown here is derived from an EMBL/GenBank/DDBJ whole genome shotgun (WGS) entry which is preliminary data.</text>
</comment>
<comment type="similarity">
    <text evidence="1 3">Belongs to the pirin family.</text>
</comment>
<name>A0A4V1N3C7_9SPHN</name>
<evidence type="ECO:0000259" key="4">
    <source>
        <dbReference type="Pfam" id="PF02678"/>
    </source>
</evidence>
<keyword evidence="7" id="KW-1185">Reference proteome</keyword>
<comment type="cofactor">
    <cofactor evidence="2">
        <name>Fe cation</name>
        <dbReference type="ChEBI" id="CHEBI:24875"/>
    </cofactor>
    <text evidence="2">Binds 1 Fe cation per subunit.</text>
</comment>
<keyword evidence="2" id="KW-0408">Iron</keyword>
<dbReference type="Pfam" id="PF02678">
    <property type="entry name" value="Pirin"/>
    <property type="match status" value="1"/>
</dbReference>
<dbReference type="InterPro" id="IPR014710">
    <property type="entry name" value="RmlC-like_jellyroll"/>
</dbReference>
<dbReference type="SUPFAM" id="SSF51182">
    <property type="entry name" value="RmlC-like cupins"/>
    <property type="match status" value="1"/>
</dbReference>
<dbReference type="RefSeq" id="WP_129404567.1">
    <property type="nucleotide sequence ID" value="NZ_SBKP01000010.1"/>
</dbReference>
<protein>
    <submittedName>
        <fullName evidence="6">Pirin family protein</fullName>
    </submittedName>
</protein>
<dbReference type="InterPro" id="IPR003829">
    <property type="entry name" value="Pirin_N_dom"/>
</dbReference>
<gene>
    <name evidence="6" type="ORF">EQG66_10615</name>
</gene>
<dbReference type="CDD" id="cd02247">
    <property type="entry name" value="cupin_pirin_C"/>
    <property type="match status" value="1"/>
</dbReference>
<evidence type="ECO:0000313" key="7">
    <source>
        <dbReference type="Proteomes" id="UP000290958"/>
    </source>
</evidence>
<proteinExistence type="inferred from homology"/>
<dbReference type="InterPro" id="IPR008778">
    <property type="entry name" value="Pirin_C_dom"/>
</dbReference>
<accession>A0A4V1N3C7</accession>
<evidence type="ECO:0000256" key="2">
    <source>
        <dbReference type="PIRSR" id="PIRSR006232-1"/>
    </source>
</evidence>
<evidence type="ECO:0000259" key="5">
    <source>
        <dbReference type="Pfam" id="PF05726"/>
    </source>
</evidence>
<dbReference type="EMBL" id="SBKP01000010">
    <property type="protein sequence ID" value="RXR28206.1"/>
    <property type="molecule type" value="Genomic_DNA"/>
</dbReference>
<evidence type="ECO:0000256" key="3">
    <source>
        <dbReference type="RuleBase" id="RU003457"/>
    </source>
</evidence>
<organism evidence="6 7">
    <name type="scientific">Sphingobium fluviale</name>
    <dbReference type="NCBI Taxonomy" id="2506423"/>
    <lineage>
        <taxon>Bacteria</taxon>
        <taxon>Pseudomonadati</taxon>
        <taxon>Pseudomonadota</taxon>
        <taxon>Alphaproteobacteria</taxon>
        <taxon>Sphingomonadales</taxon>
        <taxon>Sphingomonadaceae</taxon>
        <taxon>Sphingobium</taxon>
    </lineage>
</organism>
<reference evidence="7" key="1">
    <citation type="submission" date="2019-01" db="EMBL/GenBank/DDBJ databases">
        <title>Cytophagaceae bacterium strain CAR-16.</title>
        <authorList>
            <person name="Chen W.-M."/>
        </authorList>
    </citation>
    <scope>NUCLEOTIDE SEQUENCE [LARGE SCALE GENOMIC DNA]</scope>
    <source>
        <strain evidence="7">CHR27</strain>
    </source>
</reference>
<feature type="domain" description="Pirin N-terminal" evidence="4">
    <location>
        <begin position="23"/>
        <end position="128"/>
    </location>
</feature>
<feature type="binding site" evidence="2">
    <location>
        <position position="108"/>
    </location>
    <ligand>
        <name>Fe cation</name>
        <dbReference type="ChEBI" id="CHEBI:24875"/>
    </ligand>
</feature>
<dbReference type="PANTHER" id="PTHR13903">
    <property type="entry name" value="PIRIN-RELATED"/>
    <property type="match status" value="1"/>
</dbReference>
<dbReference type="CDD" id="cd02909">
    <property type="entry name" value="cupin_pirin_N"/>
    <property type="match status" value="1"/>
</dbReference>
<feature type="binding site" evidence="2">
    <location>
        <position position="64"/>
    </location>
    <ligand>
        <name>Fe cation</name>
        <dbReference type="ChEBI" id="CHEBI:24875"/>
    </ligand>
</feature>
<dbReference type="Gene3D" id="2.60.120.10">
    <property type="entry name" value="Jelly Rolls"/>
    <property type="match status" value="2"/>
</dbReference>
<dbReference type="InterPro" id="IPR011051">
    <property type="entry name" value="RmlC_Cupin_sf"/>
</dbReference>
<dbReference type="GO" id="GO:0046872">
    <property type="term" value="F:metal ion binding"/>
    <property type="evidence" value="ECO:0007669"/>
    <property type="project" value="UniProtKB-KW"/>
</dbReference>
<dbReference type="InterPro" id="IPR012093">
    <property type="entry name" value="Pirin"/>
</dbReference>
<dbReference type="AlphaFoldDB" id="A0A4V1N3C7"/>